<keyword evidence="1" id="KW-1133">Transmembrane helix</keyword>
<proteinExistence type="predicted"/>
<sequence length="123" mass="13481">MSFPKEKAFNPSVTKVPVLGASSGNPQSFQDPNSVASLGLKIQAATDQAKADTLYDVVPPTGEGFRNEVYSPWILGTEACKEGFKKRFANNSEKFNPLYNVRGYAGLAVLAFLALYLSFKKRR</sequence>
<name>A0A6C0AN37_9ZZZZ</name>
<evidence type="ECO:0000313" key="2">
    <source>
        <dbReference type="EMBL" id="QHS81237.1"/>
    </source>
</evidence>
<dbReference type="AlphaFoldDB" id="A0A6C0AN37"/>
<accession>A0A6C0AN37</accession>
<protein>
    <submittedName>
        <fullName evidence="2">Uncharacterized protein</fullName>
    </submittedName>
</protein>
<feature type="transmembrane region" description="Helical" evidence="1">
    <location>
        <begin position="101"/>
        <end position="119"/>
    </location>
</feature>
<organism evidence="2">
    <name type="scientific">viral metagenome</name>
    <dbReference type="NCBI Taxonomy" id="1070528"/>
    <lineage>
        <taxon>unclassified sequences</taxon>
        <taxon>metagenomes</taxon>
        <taxon>organismal metagenomes</taxon>
    </lineage>
</organism>
<evidence type="ECO:0000256" key="1">
    <source>
        <dbReference type="SAM" id="Phobius"/>
    </source>
</evidence>
<keyword evidence="1" id="KW-0472">Membrane</keyword>
<reference evidence="2" key="1">
    <citation type="journal article" date="2020" name="Nature">
        <title>Giant virus diversity and host interactions through global metagenomics.</title>
        <authorList>
            <person name="Schulz F."/>
            <person name="Roux S."/>
            <person name="Paez-Espino D."/>
            <person name="Jungbluth S."/>
            <person name="Walsh D.A."/>
            <person name="Denef V.J."/>
            <person name="McMahon K.D."/>
            <person name="Konstantinidis K.T."/>
            <person name="Eloe-Fadrosh E.A."/>
            <person name="Kyrpides N.C."/>
            <person name="Woyke T."/>
        </authorList>
    </citation>
    <scope>NUCLEOTIDE SEQUENCE</scope>
    <source>
        <strain evidence="2">GVMAG-S-1101161-73</strain>
    </source>
</reference>
<keyword evidence="1" id="KW-0812">Transmembrane</keyword>
<dbReference type="EMBL" id="MN740731">
    <property type="protein sequence ID" value="QHS81237.1"/>
    <property type="molecule type" value="Genomic_DNA"/>
</dbReference>